<gene>
    <name evidence="1" type="ORF">HINF_LOCUS4958</name>
</gene>
<evidence type="ECO:0000313" key="2">
    <source>
        <dbReference type="Proteomes" id="UP001642409"/>
    </source>
</evidence>
<reference evidence="1 2" key="1">
    <citation type="submission" date="2024-07" db="EMBL/GenBank/DDBJ databases">
        <authorList>
            <person name="Akdeniz Z."/>
        </authorList>
    </citation>
    <scope>NUCLEOTIDE SEQUENCE [LARGE SCALE GENOMIC DNA]</scope>
</reference>
<name>A0ABP1GSI0_9EUKA</name>
<evidence type="ECO:0000313" key="1">
    <source>
        <dbReference type="EMBL" id="CAL5978792.1"/>
    </source>
</evidence>
<dbReference type="Gene3D" id="3.80.10.10">
    <property type="entry name" value="Ribonuclease Inhibitor"/>
    <property type="match status" value="1"/>
</dbReference>
<dbReference type="SUPFAM" id="SSF52058">
    <property type="entry name" value="L domain-like"/>
    <property type="match status" value="1"/>
</dbReference>
<protein>
    <submittedName>
        <fullName evidence="1">Leucine-rich_repeat domain superfamily</fullName>
    </submittedName>
</protein>
<comment type="caution">
    <text evidence="1">The sequence shown here is derived from an EMBL/GenBank/DDBJ whole genome shotgun (WGS) entry which is preliminary data.</text>
</comment>
<sequence length="234" mass="27310">MSVTQLPENIEHEIIQSYRNKIIDGVLFIHLGFYLKNIEFMEHLNIKALKLQLCANVIPKLRSQTVKDLTLIYCKIKNLQEMELDNLESLFLQEQEQKLEDNTLTQSITKFQNLQKLRLDGYKNLDIKPLNAMKQLQTLGMSCCGFQRIDDIKELNQLKELIINNCGIVQFTALKYLGLAFILTCSTPYERMRIVNLGRFEATCKFERVKYSIQLDNICSTVSRTQTINYIECR</sequence>
<dbReference type="EMBL" id="CAXDID020000009">
    <property type="protein sequence ID" value="CAL5978792.1"/>
    <property type="molecule type" value="Genomic_DNA"/>
</dbReference>
<keyword evidence="2" id="KW-1185">Reference proteome</keyword>
<proteinExistence type="predicted"/>
<accession>A0ABP1GSI0</accession>
<organism evidence="1 2">
    <name type="scientific">Hexamita inflata</name>
    <dbReference type="NCBI Taxonomy" id="28002"/>
    <lineage>
        <taxon>Eukaryota</taxon>
        <taxon>Metamonada</taxon>
        <taxon>Diplomonadida</taxon>
        <taxon>Hexamitidae</taxon>
        <taxon>Hexamitinae</taxon>
        <taxon>Hexamita</taxon>
    </lineage>
</organism>
<dbReference type="Proteomes" id="UP001642409">
    <property type="component" value="Unassembled WGS sequence"/>
</dbReference>
<dbReference type="InterPro" id="IPR032675">
    <property type="entry name" value="LRR_dom_sf"/>
</dbReference>